<evidence type="ECO:0000313" key="2">
    <source>
        <dbReference type="Proteomes" id="UP000253846"/>
    </source>
</evidence>
<organism evidence="1 2">
    <name type="scientific">Bartonella grahamii</name>
    <dbReference type="NCBI Taxonomy" id="33045"/>
    <lineage>
        <taxon>Bacteria</taxon>
        <taxon>Pseudomonadati</taxon>
        <taxon>Pseudomonadota</taxon>
        <taxon>Alphaproteobacteria</taxon>
        <taxon>Hyphomicrobiales</taxon>
        <taxon>Bartonellaceae</taxon>
        <taxon>Bartonella</taxon>
    </lineage>
</organism>
<dbReference type="EMBL" id="UFTD01000001">
    <property type="protein sequence ID" value="SSZ39680.1"/>
    <property type="molecule type" value="Genomic_DNA"/>
</dbReference>
<dbReference type="RefSeq" id="WP_026500169.1">
    <property type="nucleotide sequence ID" value="NZ_UFTD01000001.1"/>
</dbReference>
<accession>A0A336NC75</accession>
<protein>
    <submittedName>
        <fullName evidence="1">Uncharacterized protein</fullName>
    </submittedName>
</protein>
<dbReference type="Proteomes" id="UP000253846">
    <property type="component" value="Unassembled WGS sequence"/>
</dbReference>
<sequence length="59" mass="6597">MDFAWSAGIVSCKLLAETILNVSEANVELTEDTPFGKSTTFILGHDFGKKRTFEQKLFI</sequence>
<dbReference type="AlphaFoldDB" id="A0A336NC75"/>
<name>A0A336NC75_BARGR</name>
<evidence type="ECO:0000313" key="1">
    <source>
        <dbReference type="EMBL" id="SSZ39680.1"/>
    </source>
</evidence>
<gene>
    <name evidence="1" type="ORF">NCTC12860_00896</name>
</gene>
<proteinExistence type="predicted"/>
<reference evidence="1 2" key="1">
    <citation type="submission" date="2018-06" db="EMBL/GenBank/DDBJ databases">
        <authorList>
            <consortium name="Pathogen Informatics"/>
            <person name="Doyle S."/>
        </authorList>
    </citation>
    <scope>NUCLEOTIDE SEQUENCE [LARGE SCALE GENOMIC DNA]</scope>
    <source>
        <strain evidence="1 2">NCTC12860</strain>
    </source>
</reference>